<dbReference type="HAMAP" id="MF_01478">
    <property type="entry name" value="Ribosomal_L12_arch"/>
    <property type="match status" value="1"/>
</dbReference>
<gene>
    <name evidence="10" type="primary">RLA1</name>
    <name evidence="10" type="ORF">CM83_98802</name>
    <name evidence="11" type="ORF">g.96381</name>
</gene>
<dbReference type="GO" id="GO:0006414">
    <property type="term" value="P:translational elongation"/>
    <property type="evidence" value="ECO:0007669"/>
    <property type="project" value="InterPro"/>
</dbReference>
<accession>A0A0A9YG09</accession>
<evidence type="ECO:0000256" key="9">
    <source>
        <dbReference type="SAM" id="MobiDB-lite"/>
    </source>
</evidence>
<dbReference type="EMBL" id="GDHC01011673">
    <property type="protein sequence ID" value="JAQ06956.1"/>
    <property type="molecule type" value="Transcribed_RNA"/>
</dbReference>
<dbReference type="GO" id="GO:0002181">
    <property type="term" value="P:cytoplasmic translation"/>
    <property type="evidence" value="ECO:0007669"/>
    <property type="project" value="TreeGrafter"/>
</dbReference>
<dbReference type="InterPro" id="IPR027534">
    <property type="entry name" value="Ribosomal_P1/P2"/>
</dbReference>
<dbReference type="Pfam" id="PF00428">
    <property type="entry name" value="Ribosomal_60s"/>
    <property type="match status" value="1"/>
</dbReference>
<keyword evidence="3 10" id="KW-0689">Ribosomal protein</keyword>
<proteinExistence type="inferred from homology"/>
<dbReference type="AlphaFoldDB" id="A0A0A9YG09"/>
<evidence type="ECO:0000256" key="1">
    <source>
        <dbReference type="ARBA" id="ARBA00003362"/>
    </source>
</evidence>
<dbReference type="FunFam" id="1.10.10.1410:FF:000002">
    <property type="entry name" value="60S acidic ribosomal protein P2"/>
    <property type="match status" value="1"/>
</dbReference>
<keyword evidence="4" id="KW-0687">Ribonucleoprotein</keyword>
<reference evidence="10" key="1">
    <citation type="journal article" date="2014" name="PLoS ONE">
        <title>Transcriptome-Based Identification of ABC Transporters in the Western Tarnished Plant Bug Lygus hesperus.</title>
        <authorList>
            <person name="Hull J.J."/>
            <person name="Chaney K."/>
            <person name="Geib S.M."/>
            <person name="Fabrick J.A."/>
            <person name="Brent C.S."/>
            <person name="Walsh D."/>
            <person name="Lavine L.C."/>
        </authorList>
    </citation>
    <scope>NUCLEOTIDE SEQUENCE</scope>
</reference>
<dbReference type="GO" id="GO:0043021">
    <property type="term" value="F:ribonucleoprotein complex binding"/>
    <property type="evidence" value="ECO:0007669"/>
    <property type="project" value="TreeGrafter"/>
</dbReference>
<dbReference type="PANTHER" id="PTHR45696">
    <property type="entry name" value="60S ACIDIC RIBOSOMAL PROTEIN P1"/>
    <property type="match status" value="1"/>
</dbReference>
<dbReference type="CDD" id="cd05831">
    <property type="entry name" value="Ribosomal_P1"/>
    <property type="match status" value="1"/>
</dbReference>
<evidence type="ECO:0000256" key="3">
    <source>
        <dbReference type="ARBA" id="ARBA00022980"/>
    </source>
</evidence>
<evidence type="ECO:0000256" key="7">
    <source>
        <dbReference type="ARBA" id="ARBA00041116"/>
    </source>
</evidence>
<evidence type="ECO:0000256" key="4">
    <source>
        <dbReference type="ARBA" id="ARBA00023274"/>
    </source>
</evidence>
<feature type="compositionally biased region" description="Low complexity" evidence="9">
    <location>
        <begin position="69"/>
        <end position="93"/>
    </location>
</feature>
<dbReference type="InterPro" id="IPR038716">
    <property type="entry name" value="P1/P2_N_sf"/>
</dbReference>
<evidence type="ECO:0000256" key="6">
    <source>
        <dbReference type="ARBA" id="ARBA00035443"/>
    </source>
</evidence>
<comment type="function">
    <text evidence="1">Plays an important role in the elongation step of protein synthesis.</text>
</comment>
<feature type="region of interest" description="Disordered" evidence="9">
    <location>
        <begin position="69"/>
        <end position="114"/>
    </location>
</feature>
<evidence type="ECO:0000256" key="2">
    <source>
        <dbReference type="ARBA" id="ARBA00005436"/>
    </source>
</evidence>
<evidence type="ECO:0000313" key="10">
    <source>
        <dbReference type="EMBL" id="JAG32007.1"/>
    </source>
</evidence>
<name>A0A0A9YG09_LYGHE</name>
<protein>
    <recommendedName>
        <fullName evidence="7">Large ribosomal subunit protein P1</fullName>
    </recommendedName>
    <alternativeName>
        <fullName evidence="8">60S acidic ribosomal protein P1</fullName>
    </alternativeName>
    <alternativeName>
        <fullName evidence="6">60S acidic ribosomal protein P2</fullName>
    </alternativeName>
    <alternativeName>
        <fullName evidence="5">Large ribosomal subunit protein P2</fullName>
    </alternativeName>
</protein>
<evidence type="ECO:0000313" key="11">
    <source>
        <dbReference type="EMBL" id="JAQ06956.1"/>
    </source>
</evidence>
<dbReference type="PANTHER" id="PTHR45696:SF10">
    <property type="entry name" value="LARGE RIBOSOMAL SUBUNIT PROTEIN P1"/>
    <property type="match status" value="1"/>
</dbReference>
<evidence type="ECO:0000256" key="5">
    <source>
        <dbReference type="ARBA" id="ARBA00035301"/>
    </source>
</evidence>
<dbReference type="GO" id="GO:0022625">
    <property type="term" value="C:cytosolic large ribosomal subunit"/>
    <property type="evidence" value="ECO:0007669"/>
    <property type="project" value="TreeGrafter"/>
</dbReference>
<reference evidence="10" key="2">
    <citation type="submission" date="2014-07" db="EMBL/GenBank/DDBJ databases">
        <authorList>
            <person name="Hull J."/>
        </authorList>
    </citation>
    <scope>NUCLEOTIDE SEQUENCE</scope>
</reference>
<organism evidence="10">
    <name type="scientific">Lygus hesperus</name>
    <name type="common">Western plant bug</name>
    <dbReference type="NCBI Taxonomy" id="30085"/>
    <lineage>
        <taxon>Eukaryota</taxon>
        <taxon>Metazoa</taxon>
        <taxon>Ecdysozoa</taxon>
        <taxon>Arthropoda</taxon>
        <taxon>Hexapoda</taxon>
        <taxon>Insecta</taxon>
        <taxon>Pterygota</taxon>
        <taxon>Neoptera</taxon>
        <taxon>Paraneoptera</taxon>
        <taxon>Hemiptera</taxon>
        <taxon>Heteroptera</taxon>
        <taxon>Panheteroptera</taxon>
        <taxon>Cimicomorpha</taxon>
        <taxon>Miridae</taxon>
        <taxon>Mirini</taxon>
        <taxon>Lygus</taxon>
    </lineage>
</organism>
<comment type="similarity">
    <text evidence="2">Belongs to the eukaryotic ribosomal protein P1/P2 family.</text>
</comment>
<dbReference type="GO" id="GO:0003735">
    <property type="term" value="F:structural constituent of ribosome"/>
    <property type="evidence" value="ECO:0007669"/>
    <property type="project" value="InterPro"/>
</dbReference>
<dbReference type="Gene3D" id="1.10.10.1410">
    <property type="match status" value="1"/>
</dbReference>
<evidence type="ECO:0000256" key="8">
    <source>
        <dbReference type="ARBA" id="ARBA00042918"/>
    </source>
</evidence>
<sequence length="114" mass="11124">MTQQLACTYAALMLHDSGKLDANSILTVTKAAGVDVSVGMAHAFANALSTVNINDVLGSMTFAAGGAAMPSGGATSGAAAGGAASTGPAAAAVEAKKEEPAEEEDDDMGFGLFD</sequence>
<dbReference type="GO" id="GO:0030295">
    <property type="term" value="F:protein kinase activator activity"/>
    <property type="evidence" value="ECO:0007669"/>
    <property type="project" value="TreeGrafter"/>
</dbReference>
<reference evidence="11" key="3">
    <citation type="journal article" date="2016" name="Gigascience">
        <title>De novo construction of an expanded transcriptome assembly for the western tarnished plant bug, Lygus hesperus.</title>
        <authorList>
            <person name="Tassone E.E."/>
            <person name="Geib S.M."/>
            <person name="Hall B."/>
            <person name="Fabrick J.A."/>
            <person name="Brent C.S."/>
            <person name="Hull J.J."/>
        </authorList>
    </citation>
    <scope>NUCLEOTIDE SEQUENCE</scope>
</reference>
<dbReference type="EMBL" id="GBHO01011597">
    <property type="protein sequence ID" value="JAG32007.1"/>
    <property type="molecule type" value="Transcribed_RNA"/>
</dbReference>